<dbReference type="SUPFAM" id="SSF110087">
    <property type="entry name" value="DR1885-like metal-binding protein"/>
    <property type="match status" value="1"/>
</dbReference>
<dbReference type="InterPro" id="IPR007410">
    <property type="entry name" value="LpqE-like"/>
</dbReference>
<dbReference type="Proteomes" id="UP000603602">
    <property type="component" value="Unassembled WGS sequence"/>
</dbReference>
<feature type="region of interest" description="Disordered" evidence="1">
    <location>
        <begin position="148"/>
        <end position="181"/>
    </location>
</feature>
<keyword evidence="2" id="KW-0732">Signal</keyword>
<dbReference type="InterPro" id="IPR036182">
    <property type="entry name" value="PCuAC_sf"/>
</dbReference>
<dbReference type="InterPro" id="IPR058248">
    <property type="entry name" value="Lxx211020-like"/>
</dbReference>
<evidence type="ECO:0000256" key="2">
    <source>
        <dbReference type="SAM" id="SignalP"/>
    </source>
</evidence>
<protein>
    <submittedName>
        <fullName evidence="3">Copper chaperone PCu(A)C</fullName>
    </submittedName>
</protein>
<accession>A0ABR9BCJ8</accession>
<feature type="chain" id="PRO_5045086328" evidence="2">
    <location>
        <begin position="24"/>
        <end position="181"/>
    </location>
</feature>
<keyword evidence="4" id="KW-1185">Reference proteome</keyword>
<evidence type="ECO:0000256" key="1">
    <source>
        <dbReference type="SAM" id="MobiDB-lite"/>
    </source>
</evidence>
<sequence>MRKARLVTLATLALAAMSTPAAADDLHVRDAWIPAYADKPASAPLFLTLVNTGNTADRLLGASSPAADSVSLQGMALSDGALKAQPVKAVDLPAGVPVPLAAGGVWLQLEGLKTPLRARASYTVTLKFENGGEREYAVRARPTLLASESLDNLRTDPLQQPGQPTRTEGLDDALRSDPFLR</sequence>
<feature type="compositionally biased region" description="Polar residues" evidence="1">
    <location>
        <begin position="149"/>
        <end position="166"/>
    </location>
</feature>
<name>A0ABR9BCJ8_9RHOO</name>
<dbReference type="Pfam" id="PF04314">
    <property type="entry name" value="PCuAC"/>
    <property type="match status" value="1"/>
</dbReference>
<comment type="caution">
    <text evidence="3">The sequence shown here is derived from an EMBL/GenBank/DDBJ whole genome shotgun (WGS) entry which is preliminary data.</text>
</comment>
<feature type="signal peptide" evidence="2">
    <location>
        <begin position="1"/>
        <end position="23"/>
    </location>
</feature>
<reference evidence="4" key="1">
    <citation type="submission" date="2023-07" db="EMBL/GenBank/DDBJ databases">
        <title>Thauera sp. CAU 1555 isolated from sand of Yaerae Beach.</title>
        <authorList>
            <person name="Kim W."/>
        </authorList>
    </citation>
    <scope>NUCLEOTIDE SEQUENCE [LARGE SCALE GENOMIC DNA]</scope>
    <source>
        <strain evidence="4">CAU 1555</strain>
    </source>
</reference>
<feature type="compositionally biased region" description="Basic and acidic residues" evidence="1">
    <location>
        <begin position="168"/>
        <end position="181"/>
    </location>
</feature>
<dbReference type="PANTHER" id="PTHR36302:SF1">
    <property type="entry name" value="COPPER CHAPERONE PCU(A)C"/>
    <property type="match status" value="1"/>
</dbReference>
<dbReference type="PANTHER" id="PTHR36302">
    <property type="entry name" value="BLR7088 PROTEIN"/>
    <property type="match status" value="1"/>
</dbReference>
<gene>
    <name evidence="3" type="ORF">IFO67_14325</name>
</gene>
<dbReference type="Gene3D" id="2.60.40.1890">
    <property type="entry name" value="PCu(A)C copper chaperone"/>
    <property type="match status" value="1"/>
</dbReference>
<dbReference type="RefSeq" id="WP_187718849.1">
    <property type="nucleotide sequence ID" value="NZ_JACTAH010000002.1"/>
</dbReference>
<evidence type="ECO:0000313" key="3">
    <source>
        <dbReference type="EMBL" id="MBD8504069.1"/>
    </source>
</evidence>
<dbReference type="EMBL" id="JACYTO010000002">
    <property type="protein sequence ID" value="MBD8504069.1"/>
    <property type="molecule type" value="Genomic_DNA"/>
</dbReference>
<evidence type="ECO:0000313" key="4">
    <source>
        <dbReference type="Proteomes" id="UP000603602"/>
    </source>
</evidence>
<organism evidence="3 4">
    <name type="scientific">Thauera sedimentorum</name>
    <dbReference type="NCBI Taxonomy" id="2767595"/>
    <lineage>
        <taxon>Bacteria</taxon>
        <taxon>Pseudomonadati</taxon>
        <taxon>Pseudomonadota</taxon>
        <taxon>Betaproteobacteria</taxon>
        <taxon>Rhodocyclales</taxon>
        <taxon>Zoogloeaceae</taxon>
        <taxon>Thauera</taxon>
    </lineage>
</organism>
<proteinExistence type="predicted"/>